<gene>
    <name evidence="3" type="ORF">GCM10007158_30310</name>
</gene>
<evidence type="ECO:0000313" key="4">
    <source>
        <dbReference type="Proteomes" id="UP000647585"/>
    </source>
</evidence>
<dbReference type="EMBL" id="BMXO01000017">
    <property type="protein sequence ID" value="GGW67545.1"/>
    <property type="molecule type" value="Genomic_DNA"/>
</dbReference>
<accession>A0ABQ2WU17</accession>
<keyword evidence="4" id="KW-1185">Reference proteome</keyword>
<name>A0ABQ2WU17_9GAMM</name>
<keyword evidence="1" id="KW-0812">Transmembrane</keyword>
<evidence type="ECO:0000313" key="3">
    <source>
        <dbReference type="EMBL" id="GGW67545.1"/>
    </source>
</evidence>
<keyword evidence="1" id="KW-0472">Membrane</keyword>
<comment type="caution">
    <text evidence="3">The sequence shown here is derived from an EMBL/GenBank/DDBJ whole genome shotgun (WGS) entry which is preliminary data.</text>
</comment>
<feature type="transmembrane region" description="Helical" evidence="1">
    <location>
        <begin position="35"/>
        <end position="55"/>
    </location>
</feature>
<dbReference type="Pfam" id="PF07331">
    <property type="entry name" value="TctB"/>
    <property type="match status" value="1"/>
</dbReference>
<reference evidence="4" key="1">
    <citation type="journal article" date="2019" name="Int. J. Syst. Evol. Microbiol.">
        <title>The Global Catalogue of Microorganisms (GCM) 10K type strain sequencing project: providing services to taxonomists for standard genome sequencing and annotation.</title>
        <authorList>
            <consortium name="The Broad Institute Genomics Platform"/>
            <consortium name="The Broad Institute Genome Sequencing Center for Infectious Disease"/>
            <person name="Wu L."/>
            <person name="Ma J."/>
        </authorList>
    </citation>
    <scope>NUCLEOTIDE SEQUENCE [LARGE SCALE GENOMIC DNA]</scope>
    <source>
        <strain evidence="4">KCTC 22157</strain>
    </source>
</reference>
<feature type="transmembrane region" description="Helical" evidence="1">
    <location>
        <begin position="114"/>
        <end position="132"/>
    </location>
</feature>
<keyword evidence="1" id="KW-1133">Transmembrane helix</keyword>
<feature type="domain" description="DUF1468" evidence="2">
    <location>
        <begin position="5"/>
        <end position="141"/>
    </location>
</feature>
<sequence length="145" mass="15882">MRLFFYAFLLLSAIGYTYMAFFDLSFVTNRGRMGPGYFPRFIGVLLVLSLIIAIIKEAKLGKLLEKEPSGKICDAAVLIGLAIVFGVLLMFAGYLIATPLFVGSVLLYFNSKQLVMNGVITAAVPLAIYILFGHVLNASLPHGIW</sequence>
<evidence type="ECO:0000259" key="2">
    <source>
        <dbReference type="Pfam" id="PF07331"/>
    </source>
</evidence>
<feature type="transmembrane region" description="Helical" evidence="1">
    <location>
        <begin position="76"/>
        <end position="102"/>
    </location>
</feature>
<dbReference type="Proteomes" id="UP000647585">
    <property type="component" value="Unassembled WGS sequence"/>
</dbReference>
<organism evidence="3 4">
    <name type="scientific">Halomonas johnsoniae</name>
    <dbReference type="NCBI Taxonomy" id="502832"/>
    <lineage>
        <taxon>Bacteria</taxon>
        <taxon>Pseudomonadati</taxon>
        <taxon>Pseudomonadota</taxon>
        <taxon>Gammaproteobacteria</taxon>
        <taxon>Oceanospirillales</taxon>
        <taxon>Halomonadaceae</taxon>
        <taxon>Halomonas</taxon>
    </lineage>
</organism>
<dbReference type="RefSeq" id="WP_193461992.1">
    <property type="nucleotide sequence ID" value="NZ_BMXO01000017.1"/>
</dbReference>
<dbReference type="InterPro" id="IPR009936">
    <property type="entry name" value="DUF1468"/>
</dbReference>
<protein>
    <recommendedName>
        <fullName evidence="2">DUF1468 domain-containing protein</fullName>
    </recommendedName>
</protein>
<evidence type="ECO:0000256" key="1">
    <source>
        <dbReference type="SAM" id="Phobius"/>
    </source>
</evidence>
<proteinExistence type="predicted"/>